<evidence type="ECO:0000259" key="8">
    <source>
        <dbReference type="PROSITE" id="PS50157"/>
    </source>
</evidence>
<organism evidence="9 10">
    <name type="scientific">Caerostris extrusa</name>
    <name type="common">Bark spider</name>
    <name type="synonym">Caerostris bankana</name>
    <dbReference type="NCBI Taxonomy" id="172846"/>
    <lineage>
        <taxon>Eukaryota</taxon>
        <taxon>Metazoa</taxon>
        <taxon>Ecdysozoa</taxon>
        <taxon>Arthropoda</taxon>
        <taxon>Chelicerata</taxon>
        <taxon>Arachnida</taxon>
        <taxon>Araneae</taxon>
        <taxon>Araneomorphae</taxon>
        <taxon>Entelegynae</taxon>
        <taxon>Araneoidea</taxon>
        <taxon>Araneidae</taxon>
        <taxon>Caerostris</taxon>
    </lineage>
</organism>
<dbReference type="SUPFAM" id="SSF57667">
    <property type="entry name" value="beta-beta-alpha zinc fingers"/>
    <property type="match status" value="4"/>
</dbReference>
<feature type="domain" description="C2H2-type" evidence="8">
    <location>
        <begin position="89"/>
        <end position="116"/>
    </location>
</feature>
<evidence type="ECO:0000256" key="4">
    <source>
        <dbReference type="ARBA" id="ARBA00022771"/>
    </source>
</evidence>
<protein>
    <recommendedName>
        <fullName evidence="8">C2H2-type domain-containing protein</fullName>
    </recommendedName>
</protein>
<proteinExistence type="predicted"/>
<dbReference type="SMART" id="SM00355">
    <property type="entry name" value="ZnF_C2H2"/>
    <property type="match status" value="7"/>
</dbReference>
<evidence type="ECO:0000256" key="3">
    <source>
        <dbReference type="ARBA" id="ARBA00022737"/>
    </source>
</evidence>
<dbReference type="InterPro" id="IPR013087">
    <property type="entry name" value="Znf_C2H2_type"/>
</dbReference>
<keyword evidence="4 7" id="KW-0863">Zinc-finger</keyword>
<dbReference type="EMBL" id="BPLR01012298">
    <property type="protein sequence ID" value="GIY52835.1"/>
    <property type="molecule type" value="Genomic_DNA"/>
</dbReference>
<dbReference type="FunFam" id="3.30.160.60:FF:000671">
    <property type="entry name" value="Zinc finger protein 26"/>
    <property type="match status" value="1"/>
</dbReference>
<dbReference type="PANTHER" id="PTHR16515">
    <property type="entry name" value="PR DOMAIN ZINC FINGER PROTEIN"/>
    <property type="match status" value="1"/>
</dbReference>
<evidence type="ECO:0000256" key="6">
    <source>
        <dbReference type="ARBA" id="ARBA00023242"/>
    </source>
</evidence>
<keyword evidence="6" id="KW-0539">Nucleus</keyword>
<sequence>MSDCDNEVYPSTYFEPLIIIETDKPFQCEICGKKYKTKGVLRKHRKLHNRKPPTEPLKIWKCAVCGKEFKSEAGHYKHNKSHFMDTRVHKCDICDRMFLERWDLKRHISIHTGERPFQCEICFKTFNRKSILLKHTEVHLEERPEKLRIWKCTECEKQYTRPSSLSAHRKTHFMDTKIHECEFCHKKFSVKTNLRHHIMIHTGEKPFECDICVRKFNQKIALTKHRKTHFSHNKDKQCESVLKVEMAV</sequence>
<dbReference type="PROSITE" id="PS00028">
    <property type="entry name" value="ZINC_FINGER_C2H2_1"/>
    <property type="match status" value="6"/>
</dbReference>
<feature type="domain" description="C2H2-type" evidence="8">
    <location>
        <begin position="117"/>
        <end position="144"/>
    </location>
</feature>
<keyword evidence="10" id="KW-1185">Reference proteome</keyword>
<comment type="subcellular location">
    <subcellularLocation>
        <location evidence="1">Nucleus</location>
    </subcellularLocation>
</comment>
<evidence type="ECO:0000256" key="7">
    <source>
        <dbReference type="PROSITE-ProRule" id="PRU00042"/>
    </source>
</evidence>
<gene>
    <name evidence="9" type="ORF">CEXT_284001</name>
</gene>
<feature type="domain" description="C2H2-type" evidence="8">
    <location>
        <begin position="150"/>
        <end position="177"/>
    </location>
</feature>
<dbReference type="Gene3D" id="3.30.160.60">
    <property type="entry name" value="Classic Zinc Finger"/>
    <property type="match status" value="6"/>
</dbReference>
<name>A0AAV4U528_CAEEX</name>
<evidence type="ECO:0000313" key="9">
    <source>
        <dbReference type="EMBL" id="GIY52835.1"/>
    </source>
</evidence>
<keyword evidence="3" id="KW-0677">Repeat</keyword>
<feature type="domain" description="C2H2-type" evidence="8">
    <location>
        <begin position="207"/>
        <end position="237"/>
    </location>
</feature>
<dbReference type="PROSITE" id="PS50157">
    <property type="entry name" value="ZINC_FINGER_C2H2_2"/>
    <property type="match status" value="7"/>
</dbReference>
<evidence type="ECO:0000313" key="10">
    <source>
        <dbReference type="Proteomes" id="UP001054945"/>
    </source>
</evidence>
<keyword evidence="5" id="KW-0862">Zinc</keyword>
<dbReference type="GO" id="GO:0010468">
    <property type="term" value="P:regulation of gene expression"/>
    <property type="evidence" value="ECO:0007669"/>
    <property type="project" value="TreeGrafter"/>
</dbReference>
<dbReference type="InterPro" id="IPR050331">
    <property type="entry name" value="Zinc_finger"/>
</dbReference>
<dbReference type="InterPro" id="IPR036236">
    <property type="entry name" value="Znf_C2H2_sf"/>
</dbReference>
<feature type="domain" description="C2H2-type" evidence="8">
    <location>
        <begin position="179"/>
        <end position="206"/>
    </location>
</feature>
<feature type="domain" description="C2H2-type" evidence="8">
    <location>
        <begin position="60"/>
        <end position="87"/>
    </location>
</feature>
<evidence type="ECO:0000256" key="5">
    <source>
        <dbReference type="ARBA" id="ARBA00022833"/>
    </source>
</evidence>
<dbReference type="PANTHER" id="PTHR16515:SF66">
    <property type="entry name" value="C2H2-TYPE DOMAIN-CONTAINING PROTEIN"/>
    <property type="match status" value="1"/>
</dbReference>
<evidence type="ECO:0000256" key="1">
    <source>
        <dbReference type="ARBA" id="ARBA00004123"/>
    </source>
</evidence>
<dbReference type="FunFam" id="3.30.160.60:FF:001397">
    <property type="entry name" value="Datilografo, isoform A"/>
    <property type="match status" value="1"/>
</dbReference>
<reference evidence="9 10" key="1">
    <citation type="submission" date="2021-06" db="EMBL/GenBank/DDBJ databases">
        <title>Caerostris extrusa draft genome.</title>
        <authorList>
            <person name="Kono N."/>
            <person name="Arakawa K."/>
        </authorList>
    </citation>
    <scope>NUCLEOTIDE SEQUENCE [LARGE SCALE GENOMIC DNA]</scope>
</reference>
<keyword evidence="2" id="KW-0479">Metal-binding</keyword>
<evidence type="ECO:0000256" key="2">
    <source>
        <dbReference type="ARBA" id="ARBA00022723"/>
    </source>
</evidence>
<dbReference type="FunFam" id="3.30.160.60:FF:000557">
    <property type="entry name" value="zinc finger and SCAN domain-containing protein 29"/>
    <property type="match status" value="2"/>
</dbReference>
<dbReference type="GO" id="GO:0005634">
    <property type="term" value="C:nucleus"/>
    <property type="evidence" value="ECO:0007669"/>
    <property type="project" value="UniProtKB-SubCell"/>
</dbReference>
<comment type="caution">
    <text evidence="9">The sequence shown here is derived from an EMBL/GenBank/DDBJ whole genome shotgun (WGS) entry which is preliminary data.</text>
</comment>
<dbReference type="AlphaFoldDB" id="A0AAV4U528"/>
<accession>A0AAV4U528</accession>
<dbReference type="Pfam" id="PF00096">
    <property type="entry name" value="zf-C2H2"/>
    <property type="match status" value="6"/>
</dbReference>
<dbReference type="GO" id="GO:0008270">
    <property type="term" value="F:zinc ion binding"/>
    <property type="evidence" value="ECO:0007669"/>
    <property type="project" value="UniProtKB-KW"/>
</dbReference>
<feature type="domain" description="C2H2-type" evidence="8">
    <location>
        <begin position="26"/>
        <end position="53"/>
    </location>
</feature>
<dbReference type="Proteomes" id="UP001054945">
    <property type="component" value="Unassembled WGS sequence"/>
</dbReference>